<name>A0A1I6ZSG9_9FLAO</name>
<dbReference type="PROSITE" id="PS51257">
    <property type="entry name" value="PROKAR_LIPOPROTEIN"/>
    <property type="match status" value="1"/>
</dbReference>
<reference evidence="2 3" key="1">
    <citation type="submission" date="2016-10" db="EMBL/GenBank/DDBJ databases">
        <authorList>
            <person name="de Groot N.N."/>
        </authorList>
    </citation>
    <scope>NUCLEOTIDE SEQUENCE [LARGE SCALE GENOMIC DNA]</scope>
    <source>
        <strain evidence="2 3">CGMCC 1.7005</strain>
    </source>
</reference>
<dbReference type="EMBL" id="FPAS01000002">
    <property type="protein sequence ID" value="SFT65557.1"/>
    <property type="molecule type" value="Genomic_DNA"/>
</dbReference>
<protein>
    <recommendedName>
        <fullName evidence="4">Lipoprotein</fullName>
    </recommendedName>
</protein>
<accession>A0A1I6ZSG9</accession>
<feature type="signal peptide" evidence="1">
    <location>
        <begin position="1"/>
        <end position="20"/>
    </location>
</feature>
<keyword evidence="1" id="KW-0732">Signal</keyword>
<feature type="chain" id="PRO_5014686541" description="Lipoprotein" evidence="1">
    <location>
        <begin position="21"/>
        <end position="211"/>
    </location>
</feature>
<proteinExistence type="predicted"/>
<evidence type="ECO:0000313" key="2">
    <source>
        <dbReference type="EMBL" id="SFT65557.1"/>
    </source>
</evidence>
<evidence type="ECO:0000313" key="3">
    <source>
        <dbReference type="Proteomes" id="UP000236454"/>
    </source>
</evidence>
<dbReference type="OrthoDB" id="1467269at2"/>
<keyword evidence="3" id="KW-1185">Reference proteome</keyword>
<sequence length="211" mass="23525">MKYASLILSLSALMIITSCAKPEIIPAPSNDIEYRAHFKGLVNGAEVEFTEHVEDFFCETEKYVDTIPGIPNSDSSFCIYYSQIKSEQQTIKQSIGIGLGWLEFNPTITSTPALNQFKEFFEESSTYDFVTLAEEGAQVVYIDETGKVWTSGDGGAGETFEIVEMEQVSDDTGDYLIFTANFTCQLYFYDANGNPSSITIQDAVYEGVFKR</sequence>
<dbReference type="RefSeq" id="WP_139230300.1">
    <property type="nucleotide sequence ID" value="NZ_FPAS01000002.1"/>
</dbReference>
<dbReference type="Proteomes" id="UP000236454">
    <property type="component" value="Unassembled WGS sequence"/>
</dbReference>
<organism evidence="2 3">
    <name type="scientific">Lishizhenia tianjinensis</name>
    <dbReference type="NCBI Taxonomy" id="477690"/>
    <lineage>
        <taxon>Bacteria</taxon>
        <taxon>Pseudomonadati</taxon>
        <taxon>Bacteroidota</taxon>
        <taxon>Flavobacteriia</taxon>
        <taxon>Flavobacteriales</taxon>
        <taxon>Crocinitomicaceae</taxon>
        <taxon>Lishizhenia</taxon>
    </lineage>
</organism>
<evidence type="ECO:0000256" key="1">
    <source>
        <dbReference type="SAM" id="SignalP"/>
    </source>
</evidence>
<dbReference type="STRING" id="477690.SAMN05216474_1583"/>
<gene>
    <name evidence="2" type="ORF">SAMN05216474_1583</name>
</gene>
<dbReference type="AlphaFoldDB" id="A0A1I6ZSG9"/>
<evidence type="ECO:0008006" key="4">
    <source>
        <dbReference type="Google" id="ProtNLM"/>
    </source>
</evidence>